<comment type="caution">
    <text evidence="1">The sequence shown here is derived from an EMBL/GenBank/DDBJ whole genome shotgun (WGS) entry which is preliminary data.</text>
</comment>
<name>A0ABQ5I678_9ASTR</name>
<keyword evidence="2" id="KW-1185">Reference proteome</keyword>
<dbReference type="EMBL" id="BQNB010020405">
    <property type="protein sequence ID" value="GJT95604.1"/>
    <property type="molecule type" value="Genomic_DNA"/>
</dbReference>
<organism evidence="1 2">
    <name type="scientific">Tanacetum coccineum</name>
    <dbReference type="NCBI Taxonomy" id="301880"/>
    <lineage>
        <taxon>Eukaryota</taxon>
        <taxon>Viridiplantae</taxon>
        <taxon>Streptophyta</taxon>
        <taxon>Embryophyta</taxon>
        <taxon>Tracheophyta</taxon>
        <taxon>Spermatophyta</taxon>
        <taxon>Magnoliopsida</taxon>
        <taxon>eudicotyledons</taxon>
        <taxon>Gunneridae</taxon>
        <taxon>Pentapetalae</taxon>
        <taxon>asterids</taxon>
        <taxon>campanulids</taxon>
        <taxon>Asterales</taxon>
        <taxon>Asteraceae</taxon>
        <taxon>Asteroideae</taxon>
        <taxon>Anthemideae</taxon>
        <taxon>Anthemidinae</taxon>
        <taxon>Tanacetum</taxon>
    </lineage>
</organism>
<reference evidence="1" key="2">
    <citation type="submission" date="2022-01" db="EMBL/GenBank/DDBJ databases">
        <authorList>
            <person name="Yamashiro T."/>
            <person name="Shiraishi A."/>
            <person name="Satake H."/>
            <person name="Nakayama K."/>
        </authorList>
    </citation>
    <scope>NUCLEOTIDE SEQUENCE</scope>
</reference>
<accession>A0ABQ5I678</accession>
<protein>
    <submittedName>
        <fullName evidence="1">Uncharacterized protein</fullName>
    </submittedName>
</protein>
<sequence>MLFVGIVATIGAFNGSEIDIHEWTTRDNADVDRLLCFRLLAGGSVILGVRAIASTDFPRAPITLGEEVIGINLDLTLDKSQAFTEASYPKVSKSPAGARIQMNLRVNRFNARDERNVSAMRVENPGKNPDVVWREVCARRLIQTMLQLKKLALISELQWLPQYPSCVLEQLFHSPDYHHRNKGIWIFKFLVLSILKVQQKPWGLLFVDGEDYELGTVRKP</sequence>
<reference evidence="1" key="1">
    <citation type="journal article" date="2022" name="Int. J. Mol. Sci.">
        <title>Draft Genome of Tanacetum Coccineum: Genomic Comparison of Closely Related Tanacetum-Family Plants.</title>
        <authorList>
            <person name="Yamashiro T."/>
            <person name="Shiraishi A."/>
            <person name="Nakayama K."/>
            <person name="Satake H."/>
        </authorList>
    </citation>
    <scope>NUCLEOTIDE SEQUENCE</scope>
</reference>
<evidence type="ECO:0000313" key="2">
    <source>
        <dbReference type="Proteomes" id="UP001151760"/>
    </source>
</evidence>
<gene>
    <name evidence="1" type="ORF">Tco_1091122</name>
</gene>
<proteinExistence type="predicted"/>
<dbReference type="Proteomes" id="UP001151760">
    <property type="component" value="Unassembled WGS sequence"/>
</dbReference>
<evidence type="ECO:0000313" key="1">
    <source>
        <dbReference type="EMBL" id="GJT95604.1"/>
    </source>
</evidence>